<evidence type="ECO:0000313" key="11">
    <source>
        <dbReference type="EMBL" id="AZA08495.1"/>
    </source>
</evidence>
<feature type="transmembrane region" description="Helical" evidence="8">
    <location>
        <begin position="277"/>
        <end position="296"/>
    </location>
</feature>
<evidence type="ECO:0000256" key="8">
    <source>
        <dbReference type="SAM" id="Phobius"/>
    </source>
</evidence>
<feature type="transmembrane region" description="Helical" evidence="8">
    <location>
        <begin position="240"/>
        <end position="256"/>
    </location>
</feature>
<feature type="transmembrane region" description="Helical" evidence="8">
    <location>
        <begin position="212"/>
        <end position="234"/>
    </location>
</feature>
<dbReference type="GO" id="GO:0015744">
    <property type="term" value="P:succinate transport"/>
    <property type="evidence" value="ECO:0007669"/>
    <property type="project" value="TreeGrafter"/>
</dbReference>
<dbReference type="GO" id="GO:0005886">
    <property type="term" value="C:plasma membrane"/>
    <property type="evidence" value="ECO:0007669"/>
    <property type="project" value="UniProtKB-SubCell"/>
</dbReference>
<comment type="similarity">
    <text evidence="6">Belongs to the ThrE exporter (TC 2.A.79) family.</text>
</comment>
<dbReference type="InterPro" id="IPR024528">
    <property type="entry name" value="ThrE_2"/>
</dbReference>
<gene>
    <name evidence="11" type="ORF">CPPEL_01740</name>
</gene>
<dbReference type="GO" id="GO:0022857">
    <property type="term" value="F:transmembrane transporter activity"/>
    <property type="evidence" value="ECO:0007669"/>
    <property type="project" value="InterPro"/>
</dbReference>
<evidence type="ECO:0000256" key="6">
    <source>
        <dbReference type="ARBA" id="ARBA00034125"/>
    </source>
</evidence>
<evidence type="ECO:0000256" key="2">
    <source>
        <dbReference type="ARBA" id="ARBA00022475"/>
    </source>
</evidence>
<evidence type="ECO:0000256" key="3">
    <source>
        <dbReference type="ARBA" id="ARBA00022692"/>
    </source>
</evidence>
<feature type="transmembrane region" description="Helical" evidence="8">
    <location>
        <begin position="182"/>
        <end position="200"/>
    </location>
</feature>
<evidence type="ECO:0000259" key="10">
    <source>
        <dbReference type="Pfam" id="PF12821"/>
    </source>
</evidence>
<evidence type="ECO:0000256" key="7">
    <source>
        <dbReference type="SAM" id="MobiDB-lite"/>
    </source>
</evidence>
<evidence type="ECO:0000313" key="12">
    <source>
        <dbReference type="Proteomes" id="UP000271426"/>
    </source>
</evidence>
<accession>A0A3G6IS88</accession>
<dbReference type="PANTHER" id="PTHR34390:SF2">
    <property type="entry name" value="SUCCINATE TRANSPORTER SUBUNIT YJJP-RELATED"/>
    <property type="match status" value="1"/>
</dbReference>
<dbReference type="RefSeq" id="WP_123959527.1">
    <property type="nucleotide sequence ID" value="NZ_CP033898.1"/>
</dbReference>
<comment type="subcellular location">
    <subcellularLocation>
        <location evidence="1">Cell membrane</location>
        <topology evidence="1">Multi-pass membrane protein</topology>
    </subcellularLocation>
</comment>
<feature type="region of interest" description="Disordered" evidence="7">
    <location>
        <begin position="481"/>
        <end position="507"/>
    </location>
</feature>
<keyword evidence="4 8" id="KW-1133">Transmembrane helix</keyword>
<dbReference type="PANTHER" id="PTHR34390">
    <property type="entry name" value="UPF0442 PROTEIN YJJB-RELATED"/>
    <property type="match status" value="1"/>
</dbReference>
<dbReference type="EMBL" id="CP033898">
    <property type="protein sequence ID" value="AZA08495.1"/>
    <property type="molecule type" value="Genomic_DNA"/>
</dbReference>
<proteinExistence type="inferred from homology"/>
<dbReference type="Pfam" id="PF12821">
    <property type="entry name" value="ThrE_2"/>
    <property type="match status" value="1"/>
</dbReference>
<dbReference type="Pfam" id="PF06738">
    <property type="entry name" value="ThrE"/>
    <property type="match status" value="1"/>
</dbReference>
<dbReference type="Proteomes" id="UP000271426">
    <property type="component" value="Chromosome"/>
</dbReference>
<keyword evidence="5 8" id="KW-0472">Membrane</keyword>
<dbReference type="NCBIfam" id="NF047720">
    <property type="entry name" value="ThrSerExpThrE"/>
    <property type="match status" value="1"/>
</dbReference>
<evidence type="ECO:0000259" key="9">
    <source>
        <dbReference type="Pfam" id="PF06738"/>
    </source>
</evidence>
<reference evidence="11 12" key="1">
    <citation type="submission" date="2018-11" db="EMBL/GenBank/DDBJ databases">
        <authorList>
            <person name="Kleinhagauer T."/>
            <person name="Glaeser S.P."/>
            <person name="Spergser J."/>
            <person name="Ruckert C."/>
            <person name="Kaempfer P."/>
            <person name="Busse H.-J."/>
        </authorList>
    </citation>
    <scope>NUCLEOTIDE SEQUENCE [LARGE SCALE GENOMIC DNA]</scope>
    <source>
        <strain evidence="11 12">812CH</strain>
    </source>
</reference>
<dbReference type="KEGG" id="cpso:CPPEL_01740"/>
<feature type="transmembrane region" description="Helical" evidence="8">
    <location>
        <begin position="316"/>
        <end position="336"/>
    </location>
</feature>
<feature type="domain" description="Threonine/Serine exporter ThrE" evidence="10">
    <location>
        <begin position="320"/>
        <end position="446"/>
    </location>
</feature>
<keyword evidence="3 8" id="KW-0812">Transmembrane</keyword>
<feature type="transmembrane region" description="Helical" evidence="8">
    <location>
        <begin position="430"/>
        <end position="449"/>
    </location>
</feature>
<evidence type="ECO:0000256" key="1">
    <source>
        <dbReference type="ARBA" id="ARBA00004651"/>
    </source>
</evidence>
<feature type="transmembrane region" description="Helical" evidence="8">
    <location>
        <begin position="392"/>
        <end position="410"/>
    </location>
</feature>
<dbReference type="InterPro" id="IPR050539">
    <property type="entry name" value="ThrE_Dicarb/AminoAcid_Exp"/>
</dbReference>
<feature type="domain" description="Threonine/serine exporter-like N-terminal" evidence="9">
    <location>
        <begin position="49"/>
        <end position="294"/>
    </location>
</feature>
<keyword evidence="12" id="KW-1185">Reference proteome</keyword>
<organism evidence="11 12">
    <name type="scientific">Corynebacterium pseudopelargi</name>
    <dbReference type="NCBI Taxonomy" id="2080757"/>
    <lineage>
        <taxon>Bacteria</taxon>
        <taxon>Bacillati</taxon>
        <taxon>Actinomycetota</taxon>
        <taxon>Actinomycetes</taxon>
        <taxon>Mycobacteriales</taxon>
        <taxon>Corynebacteriaceae</taxon>
        <taxon>Corynebacterium</taxon>
    </lineage>
</organism>
<evidence type="ECO:0000256" key="5">
    <source>
        <dbReference type="ARBA" id="ARBA00023136"/>
    </source>
</evidence>
<evidence type="ECO:0000256" key="4">
    <source>
        <dbReference type="ARBA" id="ARBA00022989"/>
    </source>
</evidence>
<dbReference type="InterPro" id="IPR010619">
    <property type="entry name" value="ThrE-like_N"/>
</dbReference>
<evidence type="ECO:0008006" key="13">
    <source>
        <dbReference type="Google" id="ProtNLM"/>
    </source>
</evidence>
<keyword evidence="2" id="KW-1003">Cell membrane</keyword>
<sequence precursor="true">MSFANKLRALSNRSGRIATIDAVKAAPPPSPLAPIDLTDPVQVSAVMELAARVGEILLSSGTSNHDTKAQIHAVTSAYGLYSAHVDITFNTITVFSTIGTTHKQPVTVLRVVRTMTTDFSKLIEVDRLIRSIQAGATPPNVAEKILSDITSRPASYGRGTSLLGWGTLGAAVSVLLGGNLLAAALSFFLVVVVVAGSILLGKRRLPVFFQNAMGGFVATAPTAVVFALTSYLGIDFTPSHVVAGVIVVMLANLSLVQSIQDGITGAPVTASARFFETILLTGAIIGGVAAGIRFAEVVGISLPPLEAAVETSYVDFTVRVIAAAVAAGAFAVACFAEVSSAVVSVLTGGTGALIFYFVLMPLGISPVFGLSLSAAAIGLAGGLLARRFLVPPLITALSGIAWMLPGLPMYRAMYAALNDQTLLGFSNMAVALATACGLAAGVVFGEWVARKIRRPQKFHAYAAIRRTGRATRGLATAVIAPKRPAKRVPKQPTNHPVHTPPRHHRKQ</sequence>
<dbReference type="OrthoDB" id="9763957at2"/>
<name>A0A3G6IS88_9CORY</name>
<protein>
    <recommendedName>
        <fullName evidence="13">Inner membrane protein YjjP</fullName>
    </recommendedName>
</protein>
<dbReference type="AlphaFoldDB" id="A0A3G6IS88"/>